<evidence type="ECO:0000313" key="8">
    <source>
        <dbReference type="EMBL" id="RUL84345.1"/>
    </source>
</evidence>
<feature type="region of interest" description="Disordered" evidence="7">
    <location>
        <begin position="84"/>
        <end position="138"/>
    </location>
</feature>
<feature type="region of interest" description="Disordered" evidence="7">
    <location>
        <begin position="381"/>
        <end position="403"/>
    </location>
</feature>
<evidence type="ECO:0000256" key="3">
    <source>
        <dbReference type="ARBA" id="ARBA00023239"/>
    </source>
</evidence>
<evidence type="ECO:0000256" key="1">
    <source>
        <dbReference type="ARBA" id="ARBA00003810"/>
    </source>
</evidence>
<organism evidence="8 9">
    <name type="scientific">Tautonia sociabilis</name>
    <dbReference type="NCBI Taxonomy" id="2080755"/>
    <lineage>
        <taxon>Bacteria</taxon>
        <taxon>Pseudomonadati</taxon>
        <taxon>Planctomycetota</taxon>
        <taxon>Planctomycetia</taxon>
        <taxon>Isosphaerales</taxon>
        <taxon>Isosphaeraceae</taxon>
        <taxon>Tautonia</taxon>
    </lineage>
</organism>
<feature type="compositionally biased region" description="Basic residues" evidence="7">
    <location>
        <begin position="113"/>
        <end position="124"/>
    </location>
</feature>
<proteinExistence type="predicted"/>
<evidence type="ECO:0000256" key="2">
    <source>
        <dbReference type="ARBA" id="ARBA00012553"/>
    </source>
</evidence>
<keyword evidence="4" id="KW-0704">Schiff base</keyword>
<protein>
    <recommendedName>
        <fullName evidence="2">(5-formylfuran-3-yl)methyl phosphate synthase</fullName>
        <ecNumber evidence="2">4.2.3.153</ecNumber>
    </recommendedName>
    <alternativeName>
        <fullName evidence="5">4-(hydroxymethyl)-2-furancarboxaldehyde-phosphate synthase</fullName>
    </alternativeName>
</protein>
<reference evidence="8 9" key="1">
    <citation type="submission" date="2018-12" db="EMBL/GenBank/DDBJ databases">
        <authorList>
            <person name="Toschakov S.V."/>
        </authorList>
    </citation>
    <scope>NUCLEOTIDE SEQUENCE [LARGE SCALE GENOMIC DNA]</scope>
    <source>
        <strain evidence="8 9">GM2012</strain>
    </source>
</reference>
<feature type="region of interest" description="Disordered" evidence="7">
    <location>
        <begin position="33"/>
        <end position="61"/>
    </location>
</feature>
<name>A0A432MF07_9BACT</name>
<dbReference type="InterPro" id="IPR007565">
    <property type="entry name" value="4HFCP_synth"/>
</dbReference>
<dbReference type="GO" id="GO:0016829">
    <property type="term" value="F:lyase activity"/>
    <property type="evidence" value="ECO:0007669"/>
    <property type="project" value="UniProtKB-KW"/>
</dbReference>
<comment type="function">
    <text evidence="1">Catalyzes the formation of 4-(hydroxymethyl)-2-furancarboxaldehyde phosphate (4-HFC-P) from two molecules of glyceraldehyde-3-P (GA-3-P).</text>
</comment>
<dbReference type="Pfam" id="PF04476">
    <property type="entry name" value="4HFCP_synth"/>
    <property type="match status" value="1"/>
</dbReference>
<evidence type="ECO:0000256" key="5">
    <source>
        <dbReference type="ARBA" id="ARBA00032523"/>
    </source>
</evidence>
<dbReference type="EMBL" id="RYZH01000050">
    <property type="protein sequence ID" value="RUL84345.1"/>
    <property type="molecule type" value="Genomic_DNA"/>
</dbReference>
<evidence type="ECO:0000313" key="9">
    <source>
        <dbReference type="Proteomes" id="UP000280296"/>
    </source>
</evidence>
<accession>A0A432MF07</accession>
<evidence type="ECO:0000256" key="7">
    <source>
        <dbReference type="SAM" id="MobiDB-lite"/>
    </source>
</evidence>
<keyword evidence="9" id="KW-1185">Reference proteome</keyword>
<evidence type="ECO:0000256" key="4">
    <source>
        <dbReference type="ARBA" id="ARBA00023270"/>
    </source>
</evidence>
<sequence>MGLRRAGRDHGGERLRAGSLLLRRVRAGAARSVPAGGLRGLPRDGPARPTDLPGVEVRRAGDDDAGRLAPVLLRHELRRLGLGDVAPAPDADRPDRLLRRRRAVLPEHDRGRPARRRRSLRARRPAPAGPRLPAGGDGRRLSGVSRLVFGLPAPALLVSVRSTEEARAAVLGGASVIDVKEPARGPLGCADPGTWLAVRAEVPREIPVTVALGELSDWLGQDPPPASAFEGIAARKVGLAGMSGREWPRLWEEVRRAFGPGPPWVAVAYLDHDRAGSPPPAQIRDLASTLPGCVGLLLDTWEKAAPAARLGLPPGWFSPIRDSGRFVALAGGIRPEQVPALAAIGPDVVAVRGAACAGGDRLGSVSPDRVQELADAVASIAPGASRPSRSPEAVACSGPSAIG</sequence>
<keyword evidence="3" id="KW-0456">Lyase</keyword>
<dbReference type="InterPro" id="IPR011060">
    <property type="entry name" value="RibuloseP-bd_barrel"/>
</dbReference>
<comment type="caution">
    <text evidence="8">The sequence shown here is derived from an EMBL/GenBank/DDBJ whole genome shotgun (WGS) entry which is preliminary data.</text>
</comment>
<feature type="compositionally biased region" description="Low complexity" evidence="7">
    <location>
        <begin position="125"/>
        <end position="134"/>
    </location>
</feature>
<dbReference type="Proteomes" id="UP000280296">
    <property type="component" value="Unassembled WGS sequence"/>
</dbReference>
<reference evidence="8 9" key="2">
    <citation type="submission" date="2019-01" db="EMBL/GenBank/DDBJ databases">
        <title>Tautonia sociabilis, a novel thermotolerant planctomycete of Isosphaeraceae family, isolated from a 4000 m deep subterranean habitat.</title>
        <authorList>
            <person name="Kovaleva O.L."/>
            <person name="Elcheninov A.G."/>
            <person name="Van Heerden E."/>
            <person name="Toshchakov S.V."/>
            <person name="Novikov A."/>
            <person name="Bonch-Osmolovskaya E.A."/>
            <person name="Kublanov I.V."/>
        </authorList>
    </citation>
    <scope>NUCLEOTIDE SEQUENCE [LARGE SCALE GENOMIC DNA]</scope>
    <source>
        <strain evidence="8 9">GM2012</strain>
    </source>
</reference>
<comment type="catalytic activity">
    <reaction evidence="6">
        <text>2 D-glyceraldehyde 3-phosphate = 4-(hydroxymethyl)-2-furancarboxaldehyde phosphate + phosphate + 2 H2O</text>
        <dbReference type="Rhea" id="RHEA:43536"/>
        <dbReference type="ChEBI" id="CHEBI:15377"/>
        <dbReference type="ChEBI" id="CHEBI:43474"/>
        <dbReference type="ChEBI" id="CHEBI:59776"/>
        <dbReference type="ChEBI" id="CHEBI:83407"/>
        <dbReference type="EC" id="4.2.3.153"/>
    </reaction>
</comment>
<dbReference type="SUPFAM" id="SSF51366">
    <property type="entry name" value="Ribulose-phoshate binding barrel"/>
    <property type="match status" value="1"/>
</dbReference>
<evidence type="ECO:0000256" key="6">
    <source>
        <dbReference type="ARBA" id="ARBA00047628"/>
    </source>
</evidence>
<gene>
    <name evidence="8" type="ORF">TsocGM_20580</name>
</gene>
<dbReference type="AlphaFoldDB" id="A0A432MF07"/>
<dbReference type="EC" id="4.2.3.153" evidence="2"/>